<sequence length="217" mass="25799">MMYTSERDYHSTKLIKRGERALDGSFSKFADWILEEFGWRPINIIYDKIDPNDRPKLSLIFELQGQASVFHNGSGYDEGKRKAVVDQFRSFRKENTGISDNSDIWVIFQEFEPAEQAACNEKIPQEEINTFRAKFMDKNLWEIARFGAYTTFFFETKEQMINSKVNGLQAEIRKEYLALLKPYDEFNYFNLENLPVVFDNKENFEENYQGNWDLFYK</sequence>
<comment type="caution">
    <text evidence="1">The sequence shown here is derived from an EMBL/GenBank/DDBJ whole genome shotgun (WGS) entry which is preliminary data.</text>
</comment>
<dbReference type="Proteomes" id="UP000636110">
    <property type="component" value="Unassembled WGS sequence"/>
</dbReference>
<keyword evidence="2" id="KW-1185">Reference proteome</keyword>
<proteinExistence type="predicted"/>
<dbReference type="EMBL" id="WNXC01000002">
    <property type="protein sequence ID" value="MBB2149242.1"/>
    <property type="molecule type" value="Genomic_DNA"/>
</dbReference>
<dbReference type="RefSeq" id="WP_182956505.1">
    <property type="nucleotide sequence ID" value="NZ_WNXC01000002.1"/>
</dbReference>
<name>A0ABR6EVK6_9SPHI</name>
<organism evidence="1 2">
    <name type="scientific">Pedobacter gandavensis</name>
    <dbReference type="NCBI Taxonomy" id="2679963"/>
    <lineage>
        <taxon>Bacteria</taxon>
        <taxon>Pseudomonadati</taxon>
        <taxon>Bacteroidota</taxon>
        <taxon>Sphingobacteriia</taxon>
        <taxon>Sphingobacteriales</taxon>
        <taxon>Sphingobacteriaceae</taxon>
        <taxon>Pedobacter</taxon>
    </lineage>
</organism>
<protein>
    <submittedName>
        <fullName evidence="1">Uncharacterized protein</fullName>
    </submittedName>
</protein>
<evidence type="ECO:0000313" key="1">
    <source>
        <dbReference type="EMBL" id="MBB2149242.1"/>
    </source>
</evidence>
<accession>A0ABR6EVK6</accession>
<evidence type="ECO:0000313" key="2">
    <source>
        <dbReference type="Proteomes" id="UP000636110"/>
    </source>
</evidence>
<reference evidence="1 2" key="1">
    <citation type="submission" date="2019-11" db="EMBL/GenBank/DDBJ databases">
        <title>Description of Pedobacter sp. LMG 31462T.</title>
        <authorList>
            <person name="Carlier A."/>
            <person name="Qi S."/>
            <person name="Vandamme P."/>
        </authorList>
    </citation>
    <scope>NUCLEOTIDE SEQUENCE [LARGE SCALE GENOMIC DNA]</scope>
    <source>
        <strain evidence="1 2">LMG 31462</strain>
    </source>
</reference>
<gene>
    <name evidence="1" type="ORF">GM920_10020</name>
</gene>